<evidence type="ECO:0000256" key="1">
    <source>
        <dbReference type="SAM" id="Phobius"/>
    </source>
</evidence>
<dbReference type="Proteomes" id="UP001379235">
    <property type="component" value="Unassembled WGS sequence"/>
</dbReference>
<gene>
    <name evidence="4" type="ORF">WG900_09965</name>
</gene>
<organism evidence="4 5">
    <name type="scientific">Novosphingobium aquae</name>
    <dbReference type="NCBI Taxonomy" id="3133435"/>
    <lineage>
        <taxon>Bacteria</taxon>
        <taxon>Pseudomonadati</taxon>
        <taxon>Pseudomonadota</taxon>
        <taxon>Alphaproteobacteria</taxon>
        <taxon>Sphingomonadales</taxon>
        <taxon>Sphingomonadaceae</taxon>
        <taxon>Novosphingobium</taxon>
    </lineage>
</organism>
<dbReference type="Pfam" id="PF02518">
    <property type="entry name" value="HATPase_c"/>
    <property type="match status" value="1"/>
</dbReference>
<accession>A0ABU8S8F7</accession>
<reference evidence="4 5" key="1">
    <citation type="submission" date="2024-03" db="EMBL/GenBank/DDBJ databases">
        <authorList>
            <person name="Jo J.-H."/>
        </authorList>
    </citation>
    <scope>NUCLEOTIDE SEQUENCE [LARGE SCALE GENOMIC DNA]</scope>
    <source>
        <strain evidence="4 5">AS3R-12</strain>
    </source>
</reference>
<dbReference type="InterPro" id="IPR003594">
    <property type="entry name" value="HATPase_dom"/>
</dbReference>
<evidence type="ECO:0000259" key="3">
    <source>
        <dbReference type="Pfam" id="PF06580"/>
    </source>
</evidence>
<dbReference type="SUPFAM" id="SSF55874">
    <property type="entry name" value="ATPase domain of HSP90 chaperone/DNA topoisomerase II/histidine kinase"/>
    <property type="match status" value="1"/>
</dbReference>
<dbReference type="InterPro" id="IPR036890">
    <property type="entry name" value="HATPase_C_sf"/>
</dbReference>
<keyword evidence="5" id="KW-1185">Reference proteome</keyword>
<keyword evidence="1" id="KW-0812">Transmembrane</keyword>
<evidence type="ECO:0000259" key="2">
    <source>
        <dbReference type="Pfam" id="PF02518"/>
    </source>
</evidence>
<dbReference type="RefSeq" id="WP_339966766.1">
    <property type="nucleotide sequence ID" value="NZ_JBBHJY010000004.1"/>
</dbReference>
<feature type="transmembrane region" description="Helical" evidence="1">
    <location>
        <begin position="51"/>
        <end position="70"/>
    </location>
</feature>
<dbReference type="PANTHER" id="PTHR34220:SF7">
    <property type="entry name" value="SENSOR HISTIDINE KINASE YPDA"/>
    <property type="match status" value="1"/>
</dbReference>
<proteinExistence type="predicted"/>
<feature type="domain" description="Signal transduction histidine kinase internal region" evidence="3">
    <location>
        <begin position="231"/>
        <end position="311"/>
    </location>
</feature>
<dbReference type="PANTHER" id="PTHR34220">
    <property type="entry name" value="SENSOR HISTIDINE KINASE YPDA"/>
    <property type="match status" value="1"/>
</dbReference>
<sequence length="420" mass="46202">MTESNTLPPRVPARLVLASIAGMWLCYLLVTTLRSYLVGLEYQGPLFGRRLAVTVACMAVTAGIWPILRLLDSRSLWLKALTVALVALPASLAMAKINQWVFSDIENQVVDKIGEREGIRIRRDEAGNVLVDVPGKQVEKPPVPEASPLALPTPEPHVRTIAQQEADADNLVTIDPATAAETRWRQLTDVALSRYFLVIAWGAIYLALLIAEQARVSERREGEYRRAAKAAELRSLRYQINPHFLFNTLNSLSSLVITGRNEAAETMIQSLAAFYRRGLSEDSTGDHPLSEEIELQRLYLEIEAVRFPDRLALVVEVPEDLAWVPVPGMILQPLVENAVKYGVARSTRPVTLTISARSEFGRLVVSVVDDGPATGKEEHGMGIGLANVRDRLSARFGDGAAFVSGPVPGGYRTELRLPMP</sequence>
<feature type="transmembrane region" description="Helical" evidence="1">
    <location>
        <begin position="76"/>
        <end position="95"/>
    </location>
</feature>
<dbReference type="InterPro" id="IPR050640">
    <property type="entry name" value="Bact_2-comp_sensor_kinase"/>
</dbReference>
<name>A0ABU8S8F7_9SPHN</name>
<dbReference type="InterPro" id="IPR010559">
    <property type="entry name" value="Sig_transdc_His_kin_internal"/>
</dbReference>
<dbReference type="GO" id="GO:0016301">
    <property type="term" value="F:kinase activity"/>
    <property type="evidence" value="ECO:0007669"/>
    <property type="project" value="UniProtKB-KW"/>
</dbReference>
<feature type="transmembrane region" description="Helical" evidence="1">
    <location>
        <begin position="192"/>
        <end position="211"/>
    </location>
</feature>
<feature type="transmembrane region" description="Helical" evidence="1">
    <location>
        <begin position="12"/>
        <end position="30"/>
    </location>
</feature>
<protein>
    <submittedName>
        <fullName evidence="4">Histidine kinase</fullName>
    </submittedName>
</protein>
<evidence type="ECO:0000313" key="4">
    <source>
        <dbReference type="EMBL" id="MEJ6010242.1"/>
    </source>
</evidence>
<dbReference type="Gene3D" id="3.30.565.10">
    <property type="entry name" value="Histidine kinase-like ATPase, C-terminal domain"/>
    <property type="match status" value="1"/>
</dbReference>
<keyword evidence="1" id="KW-1133">Transmembrane helix</keyword>
<keyword evidence="4" id="KW-0418">Kinase</keyword>
<feature type="domain" description="Histidine kinase/HSP90-like ATPase" evidence="2">
    <location>
        <begin position="330"/>
        <end position="419"/>
    </location>
</feature>
<dbReference type="EMBL" id="JBBHJY010000004">
    <property type="protein sequence ID" value="MEJ6010242.1"/>
    <property type="molecule type" value="Genomic_DNA"/>
</dbReference>
<evidence type="ECO:0000313" key="5">
    <source>
        <dbReference type="Proteomes" id="UP001379235"/>
    </source>
</evidence>
<dbReference type="Pfam" id="PF06580">
    <property type="entry name" value="His_kinase"/>
    <property type="match status" value="1"/>
</dbReference>
<keyword evidence="1" id="KW-0472">Membrane</keyword>
<keyword evidence="4" id="KW-0808">Transferase</keyword>
<comment type="caution">
    <text evidence="4">The sequence shown here is derived from an EMBL/GenBank/DDBJ whole genome shotgun (WGS) entry which is preliminary data.</text>
</comment>